<evidence type="ECO:0000313" key="2">
    <source>
        <dbReference type="Proteomes" id="UP000187203"/>
    </source>
</evidence>
<reference evidence="2" key="1">
    <citation type="submission" date="2013-09" db="EMBL/GenBank/DDBJ databases">
        <title>Corchorus olitorius genome sequencing.</title>
        <authorList>
            <person name="Alam M."/>
            <person name="Haque M.S."/>
            <person name="Islam M.S."/>
            <person name="Emdad E.M."/>
            <person name="Islam M.M."/>
            <person name="Ahmed B."/>
            <person name="Halim A."/>
            <person name="Hossen Q.M.M."/>
            <person name="Hossain M.Z."/>
            <person name="Ahmed R."/>
            <person name="Khan M.M."/>
            <person name="Islam R."/>
            <person name="Rashid M.M."/>
            <person name="Khan S.A."/>
            <person name="Rahman M.S."/>
            <person name="Alam M."/>
            <person name="Yahiya A.S."/>
            <person name="Khan M.S."/>
            <person name="Azam M.S."/>
            <person name="Haque T."/>
            <person name="Lashkar M.Z.H."/>
            <person name="Akhand A.I."/>
            <person name="Morshed G."/>
            <person name="Roy S."/>
            <person name="Uddin K.S."/>
            <person name="Rabeya T."/>
            <person name="Hossain A.S."/>
            <person name="Chowdhury A."/>
            <person name="Snigdha A.R."/>
            <person name="Mortoza M.S."/>
            <person name="Matin S.A."/>
            <person name="Hoque S.M.E."/>
            <person name="Islam M.K."/>
            <person name="Roy D.K."/>
            <person name="Haider R."/>
            <person name="Moosa M.M."/>
            <person name="Elias S.M."/>
            <person name="Hasan A.M."/>
            <person name="Jahan S."/>
            <person name="Shafiuddin M."/>
            <person name="Mahmood N."/>
            <person name="Shommy N.S."/>
        </authorList>
    </citation>
    <scope>NUCLEOTIDE SEQUENCE [LARGE SCALE GENOMIC DNA]</scope>
    <source>
        <strain evidence="2">cv. O-4</strain>
    </source>
</reference>
<gene>
    <name evidence="1" type="ORF">COLO4_30197</name>
</gene>
<dbReference type="Proteomes" id="UP000187203">
    <property type="component" value="Unassembled WGS sequence"/>
</dbReference>
<name>A0A1R3HA94_9ROSI</name>
<evidence type="ECO:0000313" key="1">
    <source>
        <dbReference type="EMBL" id="OMO67284.1"/>
    </source>
</evidence>
<protein>
    <submittedName>
        <fullName evidence="1">Uncharacterized protein</fullName>
    </submittedName>
</protein>
<dbReference type="EMBL" id="AWUE01020643">
    <property type="protein sequence ID" value="OMO67284.1"/>
    <property type="molecule type" value="Genomic_DNA"/>
</dbReference>
<dbReference type="AlphaFoldDB" id="A0A1R3HA94"/>
<sequence length="47" mass="5365">METILPAERLAETCSGKYKAYNNPRMQYQLQGLTSKEVSMLNDKEAI</sequence>
<comment type="caution">
    <text evidence="1">The sequence shown here is derived from an EMBL/GenBank/DDBJ whole genome shotgun (WGS) entry which is preliminary data.</text>
</comment>
<keyword evidence="2" id="KW-1185">Reference proteome</keyword>
<accession>A0A1R3HA94</accession>
<proteinExistence type="predicted"/>
<organism evidence="1 2">
    <name type="scientific">Corchorus olitorius</name>
    <dbReference type="NCBI Taxonomy" id="93759"/>
    <lineage>
        <taxon>Eukaryota</taxon>
        <taxon>Viridiplantae</taxon>
        <taxon>Streptophyta</taxon>
        <taxon>Embryophyta</taxon>
        <taxon>Tracheophyta</taxon>
        <taxon>Spermatophyta</taxon>
        <taxon>Magnoliopsida</taxon>
        <taxon>eudicotyledons</taxon>
        <taxon>Gunneridae</taxon>
        <taxon>Pentapetalae</taxon>
        <taxon>rosids</taxon>
        <taxon>malvids</taxon>
        <taxon>Malvales</taxon>
        <taxon>Malvaceae</taxon>
        <taxon>Grewioideae</taxon>
        <taxon>Apeibeae</taxon>
        <taxon>Corchorus</taxon>
    </lineage>
</organism>